<dbReference type="CDD" id="cd06062">
    <property type="entry name" value="H2MP_MemB-H2up"/>
    <property type="match status" value="1"/>
</dbReference>
<comment type="similarity">
    <text evidence="1">Belongs to the peptidase A31 family.</text>
</comment>
<evidence type="ECO:0000313" key="11">
    <source>
        <dbReference type="Proteomes" id="UP000503251"/>
    </source>
</evidence>
<feature type="binding site" evidence="7">
    <location>
        <position position="71"/>
    </location>
    <ligand>
        <name>Ni(2+)</name>
        <dbReference type="ChEBI" id="CHEBI:49786"/>
    </ligand>
</feature>
<accession>A0A6P1ZK69</accession>
<dbReference type="PANTHER" id="PTHR30302:SF1">
    <property type="entry name" value="HYDROGENASE 2 MATURATION PROTEASE"/>
    <property type="match status" value="1"/>
</dbReference>
<keyword evidence="3" id="KW-0645">Protease</keyword>
<dbReference type="RefSeq" id="WP_144234702.1">
    <property type="nucleotide sequence ID" value="NZ_CP039543.1"/>
</dbReference>
<keyword evidence="4 7" id="KW-0479">Metal-binding</keyword>
<gene>
    <name evidence="8" type="primary">hybD</name>
    <name evidence="9" type="ORF">DQK91_07040</name>
    <name evidence="8" type="ORF">E8L03_04615</name>
</gene>
<evidence type="ECO:0000313" key="10">
    <source>
        <dbReference type="Proteomes" id="UP000434052"/>
    </source>
</evidence>
<dbReference type="InterPro" id="IPR023430">
    <property type="entry name" value="Pept_HybD-like_dom_sf"/>
</dbReference>
<evidence type="ECO:0000256" key="5">
    <source>
        <dbReference type="ARBA" id="ARBA00022750"/>
    </source>
</evidence>
<dbReference type="PRINTS" id="PR00446">
    <property type="entry name" value="HYDRGNUPTAKE"/>
</dbReference>
<reference evidence="8 11" key="2">
    <citation type="submission" date="2019-04" db="EMBL/GenBank/DDBJ databases">
        <title>Isolation and culture of sulfate reducing bacteria from the cold seep of the South China Sea.</title>
        <authorList>
            <person name="Sun C."/>
            <person name="Liu R."/>
        </authorList>
    </citation>
    <scope>NUCLEOTIDE SEQUENCE [LARGE SCALE GENOMIC DNA]</scope>
    <source>
        <strain evidence="8 11">CS1</strain>
    </source>
</reference>
<evidence type="ECO:0000256" key="3">
    <source>
        <dbReference type="ARBA" id="ARBA00022670"/>
    </source>
</evidence>
<evidence type="ECO:0000313" key="9">
    <source>
        <dbReference type="EMBL" id="TVM35145.1"/>
    </source>
</evidence>
<feature type="binding site" evidence="7">
    <location>
        <position position="101"/>
    </location>
    <ligand>
        <name>Ni(2+)</name>
        <dbReference type="ChEBI" id="CHEBI:49786"/>
    </ligand>
</feature>
<feature type="binding site" evidence="7">
    <location>
        <position position="25"/>
    </location>
    <ligand>
        <name>Ni(2+)</name>
        <dbReference type="ChEBI" id="CHEBI:49786"/>
    </ligand>
</feature>
<reference evidence="9 10" key="1">
    <citation type="submission" date="2018-06" db="EMBL/GenBank/DDBJ databases">
        <title>Complete genome of Desulfovibrio marinus P48SEP.</title>
        <authorList>
            <person name="Crispim J.S."/>
            <person name="Vidigal P.M.P."/>
            <person name="Silva L.C.F."/>
            <person name="Araujo L.C."/>
            <person name="Laguardia C.N."/>
            <person name="Dias R.S."/>
            <person name="Sousa M.P."/>
            <person name="Paula S.O."/>
            <person name="Silva C."/>
        </authorList>
    </citation>
    <scope>NUCLEOTIDE SEQUENCE [LARGE SCALE GENOMIC DNA]</scope>
    <source>
        <strain evidence="9 10">P48SEP</strain>
    </source>
</reference>
<evidence type="ECO:0000256" key="7">
    <source>
        <dbReference type="PIRSR" id="PIRSR604419-1"/>
    </source>
</evidence>
<proteinExistence type="inferred from homology"/>
<keyword evidence="11" id="KW-1185">Reference proteome</keyword>
<dbReference type="Gene3D" id="3.40.50.1450">
    <property type="entry name" value="HybD-like"/>
    <property type="match status" value="1"/>
</dbReference>
<dbReference type="AlphaFoldDB" id="A0A6P1ZK69"/>
<dbReference type="InterPro" id="IPR000671">
    <property type="entry name" value="Peptidase_A31"/>
</dbReference>
<protein>
    <submittedName>
        <fullName evidence="8">HyaD/HybD family hydrogenase maturation endopeptidase</fullName>
    </submittedName>
    <submittedName>
        <fullName evidence="9">Hydrogenase expression/formation protein</fullName>
    </submittedName>
</protein>
<dbReference type="Proteomes" id="UP000434052">
    <property type="component" value="Unassembled WGS sequence"/>
</dbReference>
<evidence type="ECO:0000256" key="2">
    <source>
        <dbReference type="ARBA" id="ARBA00022596"/>
    </source>
</evidence>
<dbReference type="InterPro" id="IPR004419">
    <property type="entry name" value="Pept_A31_hyd_express"/>
</dbReference>
<dbReference type="GO" id="GO:0008047">
    <property type="term" value="F:enzyme activator activity"/>
    <property type="evidence" value="ECO:0007669"/>
    <property type="project" value="InterPro"/>
</dbReference>
<dbReference type="GO" id="GO:0016485">
    <property type="term" value="P:protein processing"/>
    <property type="evidence" value="ECO:0007669"/>
    <property type="project" value="InterPro"/>
</dbReference>
<dbReference type="GO" id="GO:0004190">
    <property type="term" value="F:aspartic-type endopeptidase activity"/>
    <property type="evidence" value="ECO:0007669"/>
    <property type="project" value="UniProtKB-KW"/>
</dbReference>
<keyword evidence="5" id="KW-0064">Aspartyl protease</keyword>
<evidence type="ECO:0000256" key="4">
    <source>
        <dbReference type="ARBA" id="ARBA00022723"/>
    </source>
</evidence>
<dbReference type="OrthoDB" id="9792731at2"/>
<evidence type="ECO:0000256" key="6">
    <source>
        <dbReference type="ARBA" id="ARBA00022801"/>
    </source>
</evidence>
<dbReference type="EMBL" id="CP039543">
    <property type="protein sequence ID" value="QJT08252.1"/>
    <property type="molecule type" value="Genomic_DNA"/>
</dbReference>
<keyword evidence="2 7" id="KW-0533">Nickel</keyword>
<dbReference type="NCBIfam" id="TIGR00072">
    <property type="entry name" value="hydrog_prot"/>
    <property type="match status" value="1"/>
</dbReference>
<dbReference type="GO" id="GO:0046872">
    <property type="term" value="F:metal ion binding"/>
    <property type="evidence" value="ECO:0007669"/>
    <property type="project" value="UniProtKB-KW"/>
</dbReference>
<dbReference type="NCBIfam" id="TIGR00140">
    <property type="entry name" value="hupD"/>
    <property type="match status" value="1"/>
</dbReference>
<name>A0A6P1ZK69_9BACT</name>
<evidence type="ECO:0000256" key="1">
    <source>
        <dbReference type="ARBA" id="ARBA00006814"/>
    </source>
</evidence>
<dbReference type="EMBL" id="QMIF01000003">
    <property type="protein sequence ID" value="TVM35145.1"/>
    <property type="molecule type" value="Genomic_DNA"/>
</dbReference>
<dbReference type="Pfam" id="PF01750">
    <property type="entry name" value="HycI"/>
    <property type="match status" value="1"/>
</dbReference>
<dbReference type="Proteomes" id="UP000503251">
    <property type="component" value="Chromosome"/>
</dbReference>
<evidence type="ECO:0000313" key="8">
    <source>
        <dbReference type="EMBL" id="QJT08252.1"/>
    </source>
</evidence>
<organism evidence="9 10">
    <name type="scientific">Oceanidesulfovibrio marinus</name>
    <dbReference type="NCBI Taxonomy" id="370038"/>
    <lineage>
        <taxon>Bacteria</taxon>
        <taxon>Pseudomonadati</taxon>
        <taxon>Thermodesulfobacteriota</taxon>
        <taxon>Desulfovibrionia</taxon>
        <taxon>Desulfovibrionales</taxon>
        <taxon>Desulfovibrionaceae</taxon>
        <taxon>Oceanidesulfovibrio</taxon>
    </lineage>
</organism>
<dbReference type="SUPFAM" id="SSF53163">
    <property type="entry name" value="HybD-like"/>
    <property type="match status" value="1"/>
</dbReference>
<keyword evidence="6" id="KW-0378">Hydrolase</keyword>
<dbReference type="PANTHER" id="PTHR30302">
    <property type="entry name" value="HYDROGENASE 1 MATURATION PROTEASE"/>
    <property type="match status" value="1"/>
</dbReference>
<sequence>MFDDTNSSDTKILVLGVGNILYTDEGIGVRLVEKLEAEYQPSPNVELLDGGTLGTKLMDFIMRCDQLIVVDAVLGNDKPGSIYHFDGEELRKSLAFKNSLHQTDLLDTLVMCDLAGHRPNAVIVGMEPEDYQSMAVEITETCKARQDALVEAVINEVQKHGGTLTRRNA</sequence>